<name>A0A2G9V2P9_TELCI</name>
<accession>A0A2G9V2P9</accession>
<reference evidence="2 3" key="1">
    <citation type="submission" date="2015-09" db="EMBL/GenBank/DDBJ databases">
        <title>Draft genome of the parasitic nematode Teladorsagia circumcincta isolate WARC Sus (inbred).</title>
        <authorList>
            <person name="Mitreva M."/>
        </authorList>
    </citation>
    <scope>NUCLEOTIDE SEQUENCE [LARGE SCALE GENOMIC DNA]</scope>
    <source>
        <strain evidence="2 3">S</strain>
    </source>
</reference>
<protein>
    <submittedName>
        <fullName evidence="2">Uncharacterized protein</fullName>
    </submittedName>
</protein>
<gene>
    <name evidence="2" type="ORF">TELCIR_01146</name>
</gene>
<feature type="region of interest" description="Disordered" evidence="1">
    <location>
        <begin position="42"/>
        <end position="115"/>
    </location>
</feature>
<evidence type="ECO:0000313" key="2">
    <source>
        <dbReference type="EMBL" id="PIO76771.1"/>
    </source>
</evidence>
<dbReference type="EMBL" id="KZ345030">
    <property type="protein sequence ID" value="PIO76771.1"/>
    <property type="molecule type" value="Genomic_DNA"/>
</dbReference>
<organism evidence="2 3">
    <name type="scientific">Teladorsagia circumcincta</name>
    <name type="common">Brown stomach worm</name>
    <name type="synonym">Ostertagia circumcincta</name>
    <dbReference type="NCBI Taxonomy" id="45464"/>
    <lineage>
        <taxon>Eukaryota</taxon>
        <taxon>Metazoa</taxon>
        <taxon>Ecdysozoa</taxon>
        <taxon>Nematoda</taxon>
        <taxon>Chromadorea</taxon>
        <taxon>Rhabditida</taxon>
        <taxon>Rhabditina</taxon>
        <taxon>Rhabditomorpha</taxon>
        <taxon>Strongyloidea</taxon>
        <taxon>Trichostrongylidae</taxon>
        <taxon>Teladorsagia</taxon>
    </lineage>
</organism>
<dbReference type="AlphaFoldDB" id="A0A2G9V2P9"/>
<evidence type="ECO:0000256" key="1">
    <source>
        <dbReference type="SAM" id="MobiDB-lite"/>
    </source>
</evidence>
<keyword evidence="3" id="KW-1185">Reference proteome</keyword>
<evidence type="ECO:0000313" key="3">
    <source>
        <dbReference type="Proteomes" id="UP000230423"/>
    </source>
</evidence>
<dbReference type="OrthoDB" id="2403262at2759"/>
<feature type="compositionally biased region" description="Polar residues" evidence="1">
    <location>
        <begin position="51"/>
        <end position="63"/>
    </location>
</feature>
<sequence length="115" mass="12620">MLVEVKTRNILQYHPSNPPFVKFGEICSNYLSIDSAKQLSSYTPPLRDPTQFPTFGESISQLDSPFAAPTPPFPFQSGRPNAFGSPPRVADRPSSAGYMSPLSLVTDRPDDPYNG</sequence>
<proteinExistence type="predicted"/>
<dbReference type="Proteomes" id="UP000230423">
    <property type="component" value="Unassembled WGS sequence"/>
</dbReference>